<dbReference type="FunFam" id="3.10.260.20:FF:000002">
    <property type="entry name" value="SKI-like oncogene a"/>
    <property type="match status" value="1"/>
</dbReference>
<accession>A0A8R2F8Q6</accession>
<reference evidence="5" key="2">
    <citation type="submission" date="2022-06" db="UniProtKB">
        <authorList>
            <consortium name="EnsemblMetazoa"/>
        </authorList>
    </citation>
    <scope>IDENTIFICATION</scope>
</reference>
<dbReference type="PANTHER" id="PTHR10005:SF25">
    <property type="entry name" value="SNO ONCOGENE, ISOFORM B"/>
    <property type="match status" value="1"/>
</dbReference>
<dbReference type="SMART" id="SM01046">
    <property type="entry name" value="c-SKI_SMAD_bind"/>
    <property type="match status" value="1"/>
</dbReference>
<dbReference type="Gene3D" id="3.10.260.20">
    <property type="entry name" value="Ski"/>
    <property type="match status" value="1"/>
</dbReference>
<evidence type="ECO:0000256" key="2">
    <source>
        <dbReference type="SAM" id="Coils"/>
    </source>
</evidence>
<dbReference type="GO" id="GO:0005737">
    <property type="term" value="C:cytoplasm"/>
    <property type="evidence" value="ECO:0007669"/>
    <property type="project" value="TreeGrafter"/>
</dbReference>
<dbReference type="OrthoDB" id="3938623at2759"/>
<dbReference type="InterPro" id="IPR003380">
    <property type="entry name" value="SKI/SNO/DAC"/>
</dbReference>
<dbReference type="GO" id="GO:0005667">
    <property type="term" value="C:transcription regulator complex"/>
    <property type="evidence" value="ECO:0007669"/>
    <property type="project" value="TreeGrafter"/>
</dbReference>
<feature type="region of interest" description="Disordered" evidence="3">
    <location>
        <begin position="24"/>
        <end position="43"/>
    </location>
</feature>
<reference evidence="6" key="1">
    <citation type="submission" date="2010-06" db="EMBL/GenBank/DDBJ databases">
        <authorList>
            <person name="Jiang H."/>
            <person name="Abraham K."/>
            <person name="Ali S."/>
            <person name="Alsbrooks S.L."/>
            <person name="Anim B.N."/>
            <person name="Anosike U.S."/>
            <person name="Attaway T."/>
            <person name="Bandaranaike D.P."/>
            <person name="Battles P.K."/>
            <person name="Bell S.N."/>
            <person name="Bell A.V."/>
            <person name="Beltran B."/>
            <person name="Bickham C."/>
            <person name="Bustamante Y."/>
            <person name="Caleb T."/>
            <person name="Canada A."/>
            <person name="Cardenas V."/>
            <person name="Carter K."/>
            <person name="Chacko J."/>
            <person name="Chandrabose M.N."/>
            <person name="Chavez D."/>
            <person name="Chavez A."/>
            <person name="Chen L."/>
            <person name="Chu H.-S."/>
            <person name="Claassen K.J."/>
            <person name="Cockrell R."/>
            <person name="Collins M."/>
            <person name="Cooper J.A."/>
            <person name="Cree A."/>
            <person name="Curry S.M."/>
            <person name="Da Y."/>
            <person name="Dao M.D."/>
            <person name="Das B."/>
            <person name="Davila M.-L."/>
            <person name="Davy-Carroll L."/>
            <person name="Denson S."/>
            <person name="Dinh H."/>
            <person name="Ebong V.E."/>
            <person name="Edwards J.R."/>
            <person name="Egan A."/>
            <person name="El-Daye J."/>
            <person name="Escobedo L."/>
            <person name="Fernandez S."/>
            <person name="Fernando P.R."/>
            <person name="Flagg N."/>
            <person name="Forbes L.D."/>
            <person name="Fowler R.G."/>
            <person name="Fu Q."/>
            <person name="Gabisi R.A."/>
            <person name="Ganer J."/>
            <person name="Garbino Pronczuk A."/>
            <person name="Garcia R.M."/>
            <person name="Garner T."/>
            <person name="Garrett T.E."/>
            <person name="Gonzalez D.A."/>
            <person name="Hamid H."/>
            <person name="Hawkins E.S."/>
            <person name="Hirani K."/>
            <person name="Hogues M.E."/>
            <person name="Hollins B."/>
            <person name="Hsiao C.-H."/>
            <person name="Jabil R."/>
            <person name="James M.L."/>
            <person name="Jhangiani S.N."/>
            <person name="Johnson B."/>
            <person name="Johnson Q."/>
            <person name="Joshi V."/>
            <person name="Kalu J.B."/>
            <person name="Kam C."/>
            <person name="Kashfia A."/>
            <person name="Keebler J."/>
            <person name="Kisamo H."/>
            <person name="Kovar C.L."/>
            <person name="Lago L.A."/>
            <person name="Lai C.-Y."/>
            <person name="Laidlaw J."/>
            <person name="Lara F."/>
            <person name="Le T.-K."/>
            <person name="Lee S.L."/>
            <person name="Legall F.H."/>
            <person name="Lemon S.J."/>
            <person name="Lewis L.R."/>
            <person name="Li B."/>
            <person name="Liu Y."/>
            <person name="Liu Y.-S."/>
            <person name="Lopez J."/>
            <person name="Lozado R.J."/>
            <person name="Lu J."/>
            <person name="Madu R.C."/>
            <person name="Maheshwari M."/>
            <person name="Maheshwari R."/>
            <person name="Malloy K."/>
            <person name="Martinez E."/>
            <person name="Mathew T."/>
            <person name="Mercado I.C."/>
            <person name="Mercado C."/>
            <person name="Meyer B."/>
            <person name="Montgomery K."/>
            <person name="Morgan M.B."/>
            <person name="Munidasa M."/>
            <person name="Nazareth L.V."/>
            <person name="Nelson J."/>
            <person name="Ng B.M."/>
            <person name="Nguyen N.B."/>
            <person name="Nguyen P.Q."/>
            <person name="Nguyen T."/>
            <person name="Obregon M."/>
            <person name="Okwuonu G.O."/>
            <person name="Onwere C.G."/>
            <person name="Orozco G."/>
            <person name="Parra A."/>
            <person name="Patel S."/>
            <person name="Patil S."/>
            <person name="Perez A."/>
            <person name="Perez Y."/>
            <person name="Pham C."/>
            <person name="Primus E.L."/>
            <person name="Pu L.-L."/>
            <person name="Puazo M."/>
            <person name="Qin X."/>
            <person name="Quiroz J.B."/>
            <person name="Reese J."/>
            <person name="Richards S."/>
            <person name="Rives C.M."/>
            <person name="Robberts R."/>
            <person name="Ruiz S.J."/>
            <person name="Ruiz M.J."/>
            <person name="Santibanez J."/>
            <person name="Schneider B.W."/>
            <person name="Sisson I."/>
            <person name="Smith M."/>
            <person name="Sodergren E."/>
            <person name="Song X.-Z."/>
            <person name="Song B.B."/>
            <person name="Summersgill H."/>
            <person name="Thelus R."/>
            <person name="Thornton R.D."/>
            <person name="Trejos Z.Y."/>
            <person name="Usmani K."/>
            <person name="Vattathil S."/>
            <person name="Villasana D."/>
            <person name="Walker D.L."/>
            <person name="Wang S."/>
            <person name="Wang K."/>
            <person name="White C.S."/>
            <person name="Williams A.C."/>
            <person name="Williamson J."/>
            <person name="Wilson K."/>
            <person name="Woghiren I.O."/>
            <person name="Woodworth J.R."/>
            <person name="Worley K.C."/>
            <person name="Wright R.A."/>
            <person name="Wu W."/>
            <person name="Young L."/>
            <person name="Zhang L."/>
            <person name="Zhang J."/>
            <person name="Zhu Y."/>
            <person name="Muzny D.M."/>
            <person name="Weinstock G."/>
            <person name="Gibbs R.A."/>
        </authorList>
    </citation>
    <scope>NUCLEOTIDE SEQUENCE [LARGE SCALE GENOMIC DNA]</scope>
    <source>
        <strain evidence="6">LSR1</strain>
    </source>
</reference>
<evidence type="ECO:0000259" key="4">
    <source>
        <dbReference type="SMART" id="SM01046"/>
    </source>
</evidence>
<dbReference type="GO" id="GO:0030514">
    <property type="term" value="P:negative regulation of BMP signaling pathway"/>
    <property type="evidence" value="ECO:0007669"/>
    <property type="project" value="TreeGrafter"/>
</dbReference>
<dbReference type="KEGG" id="api:100164492"/>
<feature type="compositionally biased region" description="Pro residues" evidence="3">
    <location>
        <begin position="73"/>
        <end position="82"/>
    </location>
</feature>
<evidence type="ECO:0000313" key="5">
    <source>
        <dbReference type="EnsemblMetazoa" id="XP_008183806.1"/>
    </source>
</evidence>
<dbReference type="RefSeq" id="XP_008183806.1">
    <property type="nucleotide sequence ID" value="XM_008185584.2"/>
</dbReference>
<comment type="similarity">
    <text evidence="1">Belongs to the SKI family.</text>
</comment>
<feature type="coiled-coil region" evidence="2">
    <location>
        <begin position="548"/>
        <end position="582"/>
    </location>
</feature>
<dbReference type="Pfam" id="PF08782">
    <property type="entry name" value="c-SKI_SMAD_bind"/>
    <property type="match status" value="1"/>
</dbReference>
<sequence>MDDDHHNDQQVNNPHINKVLKTYQMSAPRSLQGPNSVLDEPSGAAVAVCSPKAPMPTATSGDSESGGGRKTPAPAPPPPPPLHPVLYVPDQSGCELFETELEWEKIACFMVGGEMRLCLPQILNTVLRDFTLTQINQVCDELRIYCSRCTPEQLDMLKHCQILPVTAPSCGLMTKTNAERLCFALLHRIPPPAAPVPDDVVTFSFEVFHDVFGKTRGVCMPELYTEKFSACIQCVECKALFAPQRFVNHIHRFTGTNSCHWGYKRENWKAYVKVSHGHPDYAQVVNLFETFKEQIDESATAHFSSRKRKQLMELVPVSCTVRPSRAETPPPSLKRTKLEDPPPAVPTAAYYSALGMAPTLPNYMVDPFHYFYGAWVPPPAAMYMNNAHHLYRNDSMIKRERPPRLVDPQKVISHTQSEQFSRSFQPNVALAPPTKHNGNANASNLLGLHHNHHHQNANSANIINNNNNNISSNNNNNNNNNNNTTAKPTVKFKYKDDGEQENKDIVPTQESDRRYNSVAASVMEQVAAVLDALSDAKETTRQQVIGLVERIALRLEKVESKNQQLIRENELLKNQLNMKRHTNKEDPLLVDDCTMIKWEDGGGIDQDHSKSNSLPLMNKRFSPVSVITSPPCQPKTPPPHNPQSTTMAATTTATITATSVLIKSESID</sequence>
<evidence type="ECO:0000256" key="1">
    <source>
        <dbReference type="ARBA" id="ARBA00009513"/>
    </source>
</evidence>
<dbReference type="GeneID" id="100164492"/>
<dbReference type="GO" id="GO:0000978">
    <property type="term" value="F:RNA polymerase II cis-regulatory region sequence-specific DNA binding"/>
    <property type="evidence" value="ECO:0007669"/>
    <property type="project" value="TreeGrafter"/>
</dbReference>
<feature type="region of interest" description="Disordered" evidence="3">
    <location>
        <begin position="458"/>
        <end position="488"/>
    </location>
</feature>
<dbReference type="CDD" id="cd21079">
    <property type="entry name" value="DHD_Ski_Sno"/>
    <property type="match status" value="1"/>
</dbReference>
<dbReference type="GO" id="GO:0046332">
    <property type="term" value="F:SMAD binding"/>
    <property type="evidence" value="ECO:0007669"/>
    <property type="project" value="InterPro"/>
</dbReference>
<dbReference type="PANTHER" id="PTHR10005">
    <property type="entry name" value="SKI ONCOGENE-RELATED"/>
    <property type="match status" value="1"/>
</dbReference>
<dbReference type="InterPro" id="IPR023216">
    <property type="entry name" value="Tscrpt_reg_SKI_SnoN"/>
</dbReference>
<dbReference type="Proteomes" id="UP000007819">
    <property type="component" value="Chromosome A1"/>
</dbReference>
<dbReference type="GO" id="GO:0000981">
    <property type="term" value="F:DNA-binding transcription factor activity, RNA polymerase II-specific"/>
    <property type="evidence" value="ECO:0007669"/>
    <property type="project" value="TreeGrafter"/>
</dbReference>
<name>A0A8R2F8Q6_ACYPI</name>
<proteinExistence type="inferred from homology"/>
<feature type="compositionally biased region" description="Low complexity" evidence="3">
    <location>
        <begin position="458"/>
        <end position="483"/>
    </location>
</feature>
<feature type="domain" description="c-SKI SMAD4-binding" evidence="4">
    <location>
        <begin position="204"/>
        <end position="296"/>
    </location>
</feature>
<protein>
    <recommendedName>
        <fullName evidence="4">c-SKI SMAD4-binding domain-containing protein</fullName>
    </recommendedName>
</protein>
<evidence type="ECO:0000256" key="3">
    <source>
        <dbReference type="SAM" id="MobiDB-lite"/>
    </source>
</evidence>
<evidence type="ECO:0000313" key="6">
    <source>
        <dbReference type="Proteomes" id="UP000007819"/>
    </source>
</evidence>
<dbReference type="AlphaFoldDB" id="A0A8R2F8Q6"/>
<keyword evidence="6" id="KW-1185">Reference proteome</keyword>
<dbReference type="EnsemblMetazoa" id="XM_008185584.3">
    <property type="protein sequence ID" value="XP_008183806.1"/>
    <property type="gene ID" value="LOC100164492"/>
</dbReference>
<dbReference type="Gene3D" id="3.10.390.10">
    <property type="entry name" value="SAND domain-like"/>
    <property type="match status" value="1"/>
</dbReference>
<feature type="region of interest" description="Disordered" evidence="3">
    <location>
        <begin position="48"/>
        <end position="82"/>
    </location>
</feature>
<feature type="compositionally biased region" description="Polar residues" evidence="3">
    <location>
        <begin position="24"/>
        <end position="35"/>
    </location>
</feature>
<dbReference type="InterPro" id="IPR009061">
    <property type="entry name" value="DNA-bd_dom_put_sf"/>
</dbReference>
<dbReference type="InterPro" id="IPR010919">
    <property type="entry name" value="SAND-like_dom_sf"/>
</dbReference>
<dbReference type="SUPFAM" id="SSF46955">
    <property type="entry name" value="Putative DNA-binding domain"/>
    <property type="match status" value="1"/>
</dbReference>
<dbReference type="InterPro" id="IPR014890">
    <property type="entry name" value="c-SKI_SMAD4-bd_dom"/>
</dbReference>
<dbReference type="InterPro" id="IPR037000">
    <property type="entry name" value="Ski_DNA-bd_sf"/>
</dbReference>
<keyword evidence="2" id="KW-0175">Coiled coil</keyword>
<dbReference type="GO" id="GO:0005634">
    <property type="term" value="C:nucleus"/>
    <property type="evidence" value="ECO:0007669"/>
    <property type="project" value="TreeGrafter"/>
</dbReference>
<dbReference type="SUPFAM" id="SSF63763">
    <property type="entry name" value="SAND domain-like"/>
    <property type="match status" value="1"/>
</dbReference>
<dbReference type="Pfam" id="PF02437">
    <property type="entry name" value="Ski_Sno_DHD"/>
    <property type="match status" value="1"/>
</dbReference>
<organism evidence="5 6">
    <name type="scientific">Acyrthosiphon pisum</name>
    <name type="common">Pea aphid</name>
    <dbReference type="NCBI Taxonomy" id="7029"/>
    <lineage>
        <taxon>Eukaryota</taxon>
        <taxon>Metazoa</taxon>
        <taxon>Ecdysozoa</taxon>
        <taxon>Arthropoda</taxon>
        <taxon>Hexapoda</taxon>
        <taxon>Insecta</taxon>
        <taxon>Pterygota</taxon>
        <taxon>Neoptera</taxon>
        <taxon>Paraneoptera</taxon>
        <taxon>Hemiptera</taxon>
        <taxon>Sternorrhyncha</taxon>
        <taxon>Aphidomorpha</taxon>
        <taxon>Aphidoidea</taxon>
        <taxon>Aphididae</taxon>
        <taxon>Macrosiphini</taxon>
        <taxon>Acyrthosiphon</taxon>
    </lineage>
</organism>